<evidence type="ECO:0000313" key="8">
    <source>
        <dbReference type="Proteomes" id="UP000214603"/>
    </source>
</evidence>
<evidence type="ECO:0000256" key="5">
    <source>
        <dbReference type="PIRSR" id="PIRSR015582-2"/>
    </source>
</evidence>
<feature type="binding site" evidence="5">
    <location>
        <position position="164"/>
    </location>
    <ligand>
        <name>Mg(2+)</name>
        <dbReference type="ChEBI" id="CHEBI:18420"/>
    </ligand>
</feature>
<dbReference type="GO" id="GO:0016829">
    <property type="term" value="F:lyase activity"/>
    <property type="evidence" value="ECO:0007669"/>
    <property type="project" value="UniProtKB-KW"/>
</dbReference>
<keyword evidence="2 5" id="KW-0479">Metal-binding</keyword>
<dbReference type="PANTHER" id="PTHR32308">
    <property type="entry name" value="LYASE BETA SUBUNIT, PUTATIVE (AFU_ORTHOLOGUE AFUA_4G13030)-RELATED"/>
    <property type="match status" value="1"/>
</dbReference>
<keyword evidence="7" id="KW-0456">Lyase</keyword>
<feature type="domain" description="HpcH/HpaI aldolase/citrate lyase" evidence="6">
    <location>
        <begin position="14"/>
        <end position="232"/>
    </location>
</feature>
<organism evidence="7 8">
    <name type="scientific">Candidimonas nitroreducens</name>
    <dbReference type="NCBI Taxonomy" id="683354"/>
    <lineage>
        <taxon>Bacteria</taxon>
        <taxon>Pseudomonadati</taxon>
        <taxon>Pseudomonadota</taxon>
        <taxon>Betaproteobacteria</taxon>
        <taxon>Burkholderiales</taxon>
        <taxon>Alcaligenaceae</taxon>
        <taxon>Candidimonas</taxon>
    </lineage>
</organism>
<evidence type="ECO:0000259" key="6">
    <source>
        <dbReference type="Pfam" id="PF03328"/>
    </source>
</evidence>
<dbReference type="PANTHER" id="PTHR32308:SF0">
    <property type="entry name" value="HPCH_HPAI ALDOLASE_CITRATE LYASE DOMAIN-CONTAINING PROTEIN"/>
    <property type="match status" value="1"/>
</dbReference>
<dbReference type="GO" id="GO:0006107">
    <property type="term" value="P:oxaloacetate metabolic process"/>
    <property type="evidence" value="ECO:0007669"/>
    <property type="project" value="TreeGrafter"/>
</dbReference>
<feature type="binding site" evidence="4">
    <location>
        <position position="137"/>
    </location>
    <ligand>
        <name>substrate</name>
    </ligand>
</feature>
<dbReference type="Proteomes" id="UP000214603">
    <property type="component" value="Unassembled WGS sequence"/>
</dbReference>
<protein>
    <submittedName>
        <fullName evidence="7">CoA ester lyase</fullName>
    </submittedName>
</protein>
<feature type="binding site" evidence="4">
    <location>
        <position position="75"/>
    </location>
    <ligand>
        <name>substrate</name>
    </ligand>
</feature>
<feature type="binding site" evidence="5">
    <location>
        <position position="137"/>
    </location>
    <ligand>
        <name>Mg(2+)</name>
        <dbReference type="ChEBI" id="CHEBI:18420"/>
    </ligand>
</feature>
<dbReference type="SUPFAM" id="SSF51621">
    <property type="entry name" value="Phosphoenolpyruvate/pyruvate domain"/>
    <property type="match status" value="1"/>
</dbReference>
<evidence type="ECO:0000256" key="2">
    <source>
        <dbReference type="ARBA" id="ARBA00022723"/>
    </source>
</evidence>
<dbReference type="GO" id="GO:0000287">
    <property type="term" value="F:magnesium ion binding"/>
    <property type="evidence" value="ECO:0007669"/>
    <property type="project" value="TreeGrafter"/>
</dbReference>
<name>A0A225MDT8_9BURK</name>
<keyword evidence="8" id="KW-1185">Reference proteome</keyword>
<evidence type="ECO:0000256" key="1">
    <source>
        <dbReference type="ARBA" id="ARBA00001946"/>
    </source>
</evidence>
<keyword evidence="3 5" id="KW-0460">Magnesium</keyword>
<dbReference type="InterPro" id="IPR011206">
    <property type="entry name" value="Citrate_lyase_beta/mcl1/mcl2"/>
</dbReference>
<dbReference type="InterPro" id="IPR040442">
    <property type="entry name" value="Pyrv_kinase-like_dom_sf"/>
</dbReference>
<dbReference type="OrthoDB" id="348111at2"/>
<dbReference type="Gene3D" id="3.20.20.60">
    <property type="entry name" value="Phosphoenolpyruvate-binding domains"/>
    <property type="match status" value="1"/>
</dbReference>
<dbReference type="InterPro" id="IPR005000">
    <property type="entry name" value="Aldolase/citrate-lyase_domain"/>
</dbReference>
<dbReference type="AlphaFoldDB" id="A0A225MDT8"/>
<dbReference type="PIRSF" id="PIRSF015582">
    <property type="entry name" value="Cit_lyase_B"/>
    <property type="match status" value="1"/>
</dbReference>
<gene>
    <name evidence="7" type="ORF">CEY11_12235</name>
</gene>
<proteinExistence type="predicted"/>
<sequence>MNMINPARPLRLSRSSLIVPLSNDRFLAKAHLRGADSITLDLEDGVALNAKGAARLKLPGVVPMVSRGGAWIKVRVNRQLDMLVQDLQAAVIPGIDSIGIAKVDSAGHVRLVSEYIGKLEYERGLPVGGITLTASLETPQALQRASEIAAADPRLVGIGLGSLDIAAACGFEASPETLLYPKQVIFYAAKAAGLDSGGYLGSIANYTDLEGMRKVIRASKKFGFRGGGAIHPNQVRILNEEYAPTPEEIEEARQIVAEADIEFGAGRGAFSFKGKMVDKPVVDAARGTLELAAAVSAREAQLLELLKNPL</sequence>
<evidence type="ECO:0000256" key="4">
    <source>
        <dbReference type="PIRSR" id="PIRSR015582-1"/>
    </source>
</evidence>
<reference evidence="8" key="1">
    <citation type="submission" date="2017-06" db="EMBL/GenBank/DDBJ databases">
        <title>Herbaspirillum phytohormonus sp. nov., isolated from the root nodule of Robinia pseudoacacia in lead-zinc mine.</title>
        <authorList>
            <person name="Fan M."/>
            <person name="Lin Y."/>
        </authorList>
    </citation>
    <scope>NUCLEOTIDE SEQUENCE [LARGE SCALE GENOMIC DNA]</scope>
    <source>
        <strain evidence="8">SC-089</strain>
    </source>
</reference>
<comment type="cofactor">
    <cofactor evidence="1">
        <name>Mg(2+)</name>
        <dbReference type="ChEBI" id="CHEBI:18420"/>
    </cofactor>
</comment>
<dbReference type="Pfam" id="PF03328">
    <property type="entry name" value="HpcH_HpaI"/>
    <property type="match status" value="1"/>
</dbReference>
<dbReference type="InterPro" id="IPR015813">
    <property type="entry name" value="Pyrv/PenolPyrv_kinase-like_dom"/>
</dbReference>
<dbReference type="RefSeq" id="WP_088603693.1">
    <property type="nucleotide sequence ID" value="NZ_NJIH01000007.1"/>
</dbReference>
<evidence type="ECO:0000256" key="3">
    <source>
        <dbReference type="ARBA" id="ARBA00022842"/>
    </source>
</evidence>
<dbReference type="EMBL" id="NJIH01000007">
    <property type="protein sequence ID" value="OWT58962.1"/>
    <property type="molecule type" value="Genomic_DNA"/>
</dbReference>
<accession>A0A225MDT8</accession>
<comment type="caution">
    <text evidence="7">The sequence shown here is derived from an EMBL/GenBank/DDBJ whole genome shotgun (WGS) entry which is preliminary data.</text>
</comment>
<evidence type="ECO:0000313" key="7">
    <source>
        <dbReference type="EMBL" id="OWT58962.1"/>
    </source>
</evidence>